<evidence type="ECO:0000256" key="9">
    <source>
        <dbReference type="ARBA" id="ARBA00022989"/>
    </source>
</evidence>
<reference evidence="14 15" key="1">
    <citation type="journal article" date="2011" name="Proc. Natl. Acad. Sci. U.S.A.">
        <title>Evolutionary erosion of yeast sex chromosomes by mating-type switching accidents.</title>
        <authorList>
            <person name="Gordon J.L."/>
            <person name="Armisen D."/>
            <person name="Proux-Wera E."/>
            <person name="Oheigeartaigh S.S."/>
            <person name="Byrne K.P."/>
            <person name="Wolfe K.H."/>
        </authorList>
    </citation>
    <scope>NUCLEOTIDE SEQUENCE [LARGE SCALE GENOMIC DNA]</scope>
    <source>
        <strain evidence="15">ATCC 22294 / BCRC 22015 / CBS 2517 / CECT 1963 / NBRC 1671 / NRRL Y-8276</strain>
    </source>
</reference>
<evidence type="ECO:0000256" key="8">
    <source>
        <dbReference type="ARBA" id="ARBA00022833"/>
    </source>
</evidence>
<keyword evidence="8" id="KW-0862">Zinc</keyword>
<keyword evidence="10" id="KW-0472">Membrane</keyword>
<dbReference type="AlphaFoldDB" id="H2ARP1"/>
<dbReference type="InterPro" id="IPR013083">
    <property type="entry name" value="Znf_RING/FYVE/PHD"/>
</dbReference>
<dbReference type="FunCoup" id="H2ARP1">
    <property type="interactions" value="24"/>
</dbReference>
<dbReference type="PANTHER" id="PTHR45768:SF18">
    <property type="entry name" value="RING-H2 FINGER PROTEIN ATL47-RELATED"/>
    <property type="match status" value="1"/>
</dbReference>
<dbReference type="SMART" id="SM00184">
    <property type="entry name" value="RING"/>
    <property type="match status" value="1"/>
</dbReference>
<name>H2ARP1_KAZAF</name>
<evidence type="ECO:0000256" key="10">
    <source>
        <dbReference type="ARBA" id="ARBA00023136"/>
    </source>
</evidence>
<evidence type="ECO:0000256" key="4">
    <source>
        <dbReference type="ARBA" id="ARBA00022692"/>
    </source>
</evidence>
<dbReference type="GO" id="GO:0008270">
    <property type="term" value="F:zinc ion binding"/>
    <property type="evidence" value="ECO:0007669"/>
    <property type="project" value="UniProtKB-KW"/>
</dbReference>
<dbReference type="SUPFAM" id="SSF57850">
    <property type="entry name" value="RING/U-box"/>
    <property type="match status" value="1"/>
</dbReference>
<dbReference type="InParanoid" id="H2ARP1"/>
<dbReference type="STRING" id="1071382.H2ARP1"/>
<dbReference type="GO" id="GO:0016740">
    <property type="term" value="F:transferase activity"/>
    <property type="evidence" value="ECO:0007669"/>
    <property type="project" value="UniProtKB-KW"/>
</dbReference>
<dbReference type="KEGG" id="kaf:KAFR_0C00460"/>
<feature type="compositionally biased region" description="Basic and acidic residues" evidence="12">
    <location>
        <begin position="1"/>
        <end position="10"/>
    </location>
</feature>
<organism evidence="14 15">
    <name type="scientific">Kazachstania africana (strain ATCC 22294 / BCRC 22015 / CBS 2517 / CECT 1963 / NBRC 1671 / NRRL Y-8276)</name>
    <name type="common">Yeast</name>
    <name type="synonym">Kluyveromyces africanus</name>
    <dbReference type="NCBI Taxonomy" id="1071382"/>
    <lineage>
        <taxon>Eukaryota</taxon>
        <taxon>Fungi</taxon>
        <taxon>Dikarya</taxon>
        <taxon>Ascomycota</taxon>
        <taxon>Saccharomycotina</taxon>
        <taxon>Saccharomycetes</taxon>
        <taxon>Saccharomycetales</taxon>
        <taxon>Saccharomycetaceae</taxon>
        <taxon>Kazachstania</taxon>
    </lineage>
</organism>
<evidence type="ECO:0000256" key="2">
    <source>
        <dbReference type="ARBA" id="ARBA00004906"/>
    </source>
</evidence>
<evidence type="ECO:0000259" key="13">
    <source>
        <dbReference type="PROSITE" id="PS50089"/>
    </source>
</evidence>
<dbReference type="PROSITE" id="PS50089">
    <property type="entry name" value="ZF_RING_2"/>
    <property type="match status" value="1"/>
</dbReference>
<evidence type="ECO:0000256" key="7">
    <source>
        <dbReference type="ARBA" id="ARBA00022786"/>
    </source>
</evidence>
<dbReference type="EMBL" id="HE650823">
    <property type="protein sequence ID" value="CCF57041.1"/>
    <property type="molecule type" value="Genomic_DNA"/>
</dbReference>
<keyword evidence="6 11" id="KW-0863">Zinc-finger</keyword>
<keyword evidence="5" id="KW-0479">Metal-binding</keyword>
<evidence type="ECO:0000313" key="15">
    <source>
        <dbReference type="Proteomes" id="UP000005220"/>
    </source>
</evidence>
<dbReference type="Proteomes" id="UP000005220">
    <property type="component" value="Chromosome 3"/>
</dbReference>
<dbReference type="InterPro" id="IPR001841">
    <property type="entry name" value="Znf_RING"/>
</dbReference>
<comment type="subcellular location">
    <subcellularLocation>
        <location evidence="1">Membrane</location>
        <topology evidence="1">Single-pass membrane protein</topology>
    </subcellularLocation>
</comment>
<feature type="domain" description="RING-type" evidence="13">
    <location>
        <begin position="87"/>
        <end position="131"/>
    </location>
</feature>
<dbReference type="RefSeq" id="XP_003956176.1">
    <property type="nucleotide sequence ID" value="XM_003956127.1"/>
</dbReference>
<evidence type="ECO:0000256" key="12">
    <source>
        <dbReference type="SAM" id="MobiDB-lite"/>
    </source>
</evidence>
<dbReference type="HOGENOM" id="CLU_076142_1_0_1"/>
<feature type="region of interest" description="Disordered" evidence="12">
    <location>
        <begin position="1"/>
        <end position="21"/>
    </location>
</feature>
<evidence type="ECO:0000256" key="1">
    <source>
        <dbReference type="ARBA" id="ARBA00004167"/>
    </source>
</evidence>
<dbReference type="GeneID" id="13884961"/>
<keyword evidence="7" id="KW-0833">Ubl conjugation pathway</keyword>
<dbReference type="GO" id="GO:0016020">
    <property type="term" value="C:membrane"/>
    <property type="evidence" value="ECO:0007669"/>
    <property type="project" value="UniProtKB-SubCell"/>
</dbReference>
<evidence type="ECO:0000313" key="14">
    <source>
        <dbReference type="EMBL" id="CCF57041.1"/>
    </source>
</evidence>
<keyword evidence="15" id="KW-1185">Reference proteome</keyword>
<dbReference type="eggNOG" id="KOG0800">
    <property type="taxonomic scope" value="Eukaryota"/>
</dbReference>
<evidence type="ECO:0000256" key="3">
    <source>
        <dbReference type="ARBA" id="ARBA00022679"/>
    </source>
</evidence>
<dbReference type="OrthoDB" id="8062037at2759"/>
<sequence length="157" mass="18053">MSSYHEEHNTSPHTQSNPQGRREIRSEFRNLYEQLTPTDPTLISLLASLLPPELQEEWGKKSNEGCSQAFIDSLPRVPKDKIPNDLCSICFENFREDEYPLVIELPHCSHKFDLQCISVWLSSNSTCPVCRDKVNHNAKLDIDTTEAELEEDWGMYG</sequence>
<dbReference type="UniPathway" id="UPA00143"/>
<keyword evidence="3" id="KW-0808">Transferase</keyword>
<dbReference type="Pfam" id="PF13639">
    <property type="entry name" value="zf-RING_2"/>
    <property type="match status" value="1"/>
</dbReference>
<keyword evidence="4" id="KW-0812">Transmembrane</keyword>
<evidence type="ECO:0000256" key="5">
    <source>
        <dbReference type="ARBA" id="ARBA00022723"/>
    </source>
</evidence>
<accession>H2ARP1</accession>
<gene>
    <name evidence="14" type="primary">KAFR0C00460</name>
    <name evidence="14" type="ORF">KAFR_0C00460</name>
</gene>
<protein>
    <recommendedName>
        <fullName evidence="13">RING-type domain-containing protein</fullName>
    </recommendedName>
</protein>
<keyword evidence="9" id="KW-1133">Transmembrane helix</keyword>
<dbReference type="PANTHER" id="PTHR45768">
    <property type="entry name" value="E3 UBIQUITIN-PROTEIN LIGASE RNF13-LIKE"/>
    <property type="match status" value="1"/>
</dbReference>
<comment type="pathway">
    <text evidence="2">Protein modification; protein ubiquitination.</text>
</comment>
<proteinExistence type="predicted"/>
<evidence type="ECO:0000256" key="6">
    <source>
        <dbReference type="ARBA" id="ARBA00022771"/>
    </source>
</evidence>
<dbReference type="GO" id="GO:0016567">
    <property type="term" value="P:protein ubiquitination"/>
    <property type="evidence" value="ECO:0007669"/>
    <property type="project" value="UniProtKB-UniPathway"/>
</dbReference>
<dbReference type="Gene3D" id="3.30.40.10">
    <property type="entry name" value="Zinc/RING finger domain, C3HC4 (zinc finger)"/>
    <property type="match status" value="1"/>
</dbReference>
<evidence type="ECO:0000256" key="11">
    <source>
        <dbReference type="PROSITE-ProRule" id="PRU00175"/>
    </source>
</evidence>